<evidence type="ECO:0000313" key="3">
    <source>
        <dbReference type="EMBL" id="MFC0684602.1"/>
    </source>
</evidence>
<comment type="caution">
    <text evidence="3">The sequence shown here is derived from an EMBL/GenBank/DDBJ whole genome shotgun (WGS) entry which is preliminary data.</text>
</comment>
<dbReference type="Pfam" id="PF01584">
    <property type="entry name" value="CheW"/>
    <property type="match status" value="3"/>
</dbReference>
<name>A0ABV6S5U1_9SPHN</name>
<feature type="domain" description="CheW-like" evidence="2">
    <location>
        <begin position="417"/>
        <end position="553"/>
    </location>
</feature>
<dbReference type="Gene3D" id="2.40.50.180">
    <property type="entry name" value="CheA-289, Domain 4"/>
    <property type="match status" value="3"/>
</dbReference>
<dbReference type="InterPro" id="IPR002545">
    <property type="entry name" value="CheW-lke_dom"/>
</dbReference>
<organism evidence="3 4">
    <name type="scientific">Novosphingobium clariflavum</name>
    <dbReference type="NCBI Taxonomy" id="2029884"/>
    <lineage>
        <taxon>Bacteria</taxon>
        <taxon>Pseudomonadati</taxon>
        <taxon>Pseudomonadota</taxon>
        <taxon>Alphaproteobacteria</taxon>
        <taxon>Sphingomonadales</taxon>
        <taxon>Sphingomonadaceae</taxon>
        <taxon>Novosphingobium</taxon>
    </lineage>
</organism>
<dbReference type="SUPFAM" id="SSF50341">
    <property type="entry name" value="CheW-like"/>
    <property type="match status" value="3"/>
</dbReference>
<dbReference type="PANTHER" id="PTHR22617:SF23">
    <property type="entry name" value="CHEMOTAXIS PROTEIN CHEW"/>
    <property type="match status" value="1"/>
</dbReference>
<reference evidence="3 4" key="1">
    <citation type="submission" date="2024-09" db="EMBL/GenBank/DDBJ databases">
        <authorList>
            <person name="Sun Q."/>
            <person name="Mori K."/>
        </authorList>
    </citation>
    <scope>NUCLEOTIDE SEQUENCE [LARGE SCALE GENOMIC DNA]</scope>
    <source>
        <strain evidence="3 4">CICC 11035S</strain>
    </source>
</reference>
<dbReference type="Proteomes" id="UP001589858">
    <property type="component" value="Unassembled WGS sequence"/>
</dbReference>
<protein>
    <submittedName>
        <fullName evidence="3">Chemotaxis protein CheW</fullName>
    </submittedName>
</protein>
<accession>A0ABV6S5U1</accession>
<gene>
    <name evidence="3" type="ORF">ACFFF8_08335</name>
</gene>
<keyword evidence="4" id="KW-1185">Reference proteome</keyword>
<dbReference type="PROSITE" id="PS50851">
    <property type="entry name" value="CHEW"/>
    <property type="match status" value="3"/>
</dbReference>
<dbReference type="InterPro" id="IPR036061">
    <property type="entry name" value="CheW-like_dom_sf"/>
</dbReference>
<dbReference type="PANTHER" id="PTHR22617">
    <property type="entry name" value="CHEMOTAXIS SENSOR HISTIDINE KINASE-RELATED"/>
    <property type="match status" value="1"/>
</dbReference>
<dbReference type="SMART" id="SM00260">
    <property type="entry name" value="CheW"/>
    <property type="match status" value="3"/>
</dbReference>
<feature type="domain" description="CheW-like" evidence="2">
    <location>
        <begin position="53"/>
        <end position="225"/>
    </location>
</feature>
<proteinExistence type="predicted"/>
<evidence type="ECO:0000313" key="4">
    <source>
        <dbReference type="Proteomes" id="UP001589858"/>
    </source>
</evidence>
<evidence type="ECO:0000256" key="1">
    <source>
        <dbReference type="SAM" id="MobiDB-lite"/>
    </source>
</evidence>
<feature type="compositionally biased region" description="Acidic residues" evidence="1">
    <location>
        <begin position="128"/>
        <end position="141"/>
    </location>
</feature>
<sequence length="561" mass="58223">MPPARSEARAAGTYAIAAGKSGRRREAAAGAATAVTAPAAEVAGEAVTAPQVPGLYGIIRAGRLKAAFAIESIREVVPHPPELLAWPHARPELRGAFDLRGSVVPVLDLGALLQLEGGVPEALAQDSESQDSEAQDSEAQDSEAPGEGAQAEQGPPVILIVRHDGHVFGLVISEICGVVRLDADSITPLRRVGSVQAVTTPAAFVTALGSGVIVDAAALAALEGMPSARSSMQAAADSLAKGQPQLLVSIGEHGFAFAAEVIDATVPERPILPCAVQDPVWIGMLQHKGRRIPVVDTLRLFGLGQAQPCGMAPCLVVRVGVEERLMALRIDAVHDMIQLRTSEILPLQSGALAHGDLFAGVHEFGGVLRLVVDAAALRQWPGLLALAGLEEAGETDAAEAAGIARQGAPASGGYAASRPFLIVRLGSARHALPLEQIEEILPHSARRIALAGQGLRQALITHRGHAIPLVSLAGLIGHGRSAAGSGFSVISSDGDRRMGFEVDELISVERAPVQMLQQKQGAGSAGLLARTISRGEHVYTVIDLGTLIRQQTAAGDPRKPR</sequence>
<dbReference type="InterPro" id="IPR039315">
    <property type="entry name" value="CheW"/>
</dbReference>
<feature type="domain" description="CheW-like" evidence="2">
    <location>
        <begin position="242"/>
        <end position="383"/>
    </location>
</feature>
<dbReference type="Gene3D" id="2.30.30.40">
    <property type="entry name" value="SH3 Domains"/>
    <property type="match status" value="2"/>
</dbReference>
<evidence type="ECO:0000259" key="2">
    <source>
        <dbReference type="PROSITE" id="PS50851"/>
    </source>
</evidence>
<feature type="region of interest" description="Disordered" evidence="1">
    <location>
        <begin position="121"/>
        <end position="152"/>
    </location>
</feature>
<dbReference type="RefSeq" id="WP_267219355.1">
    <property type="nucleotide sequence ID" value="NZ_JAPCWC010000004.1"/>
</dbReference>
<dbReference type="EMBL" id="JBHLTM010000027">
    <property type="protein sequence ID" value="MFC0684602.1"/>
    <property type="molecule type" value="Genomic_DNA"/>
</dbReference>